<dbReference type="PROSITE" id="PS50966">
    <property type="entry name" value="ZF_SWIM"/>
    <property type="match status" value="1"/>
</dbReference>
<evidence type="ECO:0000256" key="1">
    <source>
        <dbReference type="PROSITE-ProRule" id="PRU00175"/>
    </source>
</evidence>
<dbReference type="SUPFAM" id="SSF57850">
    <property type="entry name" value="RING/U-box"/>
    <property type="match status" value="1"/>
</dbReference>
<dbReference type="InterPro" id="IPR013083">
    <property type="entry name" value="Znf_RING/FYVE/PHD"/>
</dbReference>
<dbReference type="Pfam" id="PF04434">
    <property type="entry name" value="SWIM"/>
    <property type="match status" value="1"/>
</dbReference>
<dbReference type="GO" id="GO:0008270">
    <property type="term" value="F:zinc ion binding"/>
    <property type="evidence" value="ECO:0007669"/>
    <property type="project" value="UniProtKB-KW"/>
</dbReference>
<dbReference type="AlphaFoldDB" id="A0A7S0WTZ8"/>
<gene>
    <name evidence="5" type="ORF">CLEI1391_LOCUS11513</name>
</gene>
<feature type="region of interest" description="Disordered" evidence="2">
    <location>
        <begin position="1"/>
        <end position="79"/>
    </location>
</feature>
<evidence type="ECO:0000259" key="3">
    <source>
        <dbReference type="PROSITE" id="PS50089"/>
    </source>
</evidence>
<proteinExistence type="predicted"/>
<keyword evidence="1" id="KW-0479">Metal-binding</keyword>
<protein>
    <recommendedName>
        <fullName evidence="6">SWIM-type domain-containing protein</fullName>
    </recommendedName>
</protein>
<feature type="domain" description="RING-type" evidence="3">
    <location>
        <begin position="250"/>
        <end position="301"/>
    </location>
</feature>
<feature type="compositionally biased region" description="Polar residues" evidence="2">
    <location>
        <begin position="49"/>
        <end position="58"/>
    </location>
</feature>
<sequence length="368" mass="38594">MPPRKKAAPVVDLTADDEDELLVQAKPKRGRKRKADAVGDAGDDDGAGPSTSQPTQTQKKGRAKKEPKPEPEKRVDRHGYTVTYRPTCSFQVQQRIDRALSTGAGAAHRLFLLGTQQVTPRGAPGGGEQEFTVLGATGNVYTVHIGRHPRCTCPDFEKGNLCKHVLFCHMRVLGRARTDPLIWQRALLSAEADEVLAALGDGGGVDQAALANERTRARWAQMAGGAQGGAGLAAPGASPAPKQRPVEGDCPICYEAMASGPGAEAVVFCATCGNNCHQSCFSRWSSAKRGGGLGVTCVWCRAPWGVGAGDDAPGSQSQGGSGRYVNLAEGGGPSMYDLYRGSAAFINAHATGRGLGAAINSQRAYHGY</sequence>
<feature type="compositionally biased region" description="Basic and acidic residues" evidence="2">
    <location>
        <begin position="64"/>
        <end position="79"/>
    </location>
</feature>
<dbReference type="Gene3D" id="3.30.40.10">
    <property type="entry name" value="Zinc/RING finger domain, C3HC4 (zinc finger)"/>
    <property type="match status" value="1"/>
</dbReference>
<name>A0A7S0WTZ8_9CHLO</name>
<evidence type="ECO:0008006" key="6">
    <source>
        <dbReference type="Google" id="ProtNLM"/>
    </source>
</evidence>
<reference evidence="5" key="1">
    <citation type="submission" date="2021-01" db="EMBL/GenBank/DDBJ databases">
        <authorList>
            <person name="Corre E."/>
            <person name="Pelletier E."/>
            <person name="Niang G."/>
            <person name="Scheremetjew M."/>
            <person name="Finn R."/>
            <person name="Kale V."/>
            <person name="Holt S."/>
            <person name="Cochrane G."/>
            <person name="Meng A."/>
            <person name="Brown T."/>
            <person name="Cohen L."/>
        </authorList>
    </citation>
    <scope>NUCLEOTIDE SEQUENCE</scope>
    <source>
        <strain evidence="5">SAG 11-49</strain>
    </source>
</reference>
<keyword evidence="1" id="KW-0863">Zinc-finger</keyword>
<evidence type="ECO:0000256" key="2">
    <source>
        <dbReference type="SAM" id="MobiDB-lite"/>
    </source>
</evidence>
<dbReference type="PROSITE" id="PS50089">
    <property type="entry name" value="ZF_RING_2"/>
    <property type="match status" value="1"/>
</dbReference>
<evidence type="ECO:0000259" key="4">
    <source>
        <dbReference type="PROSITE" id="PS50966"/>
    </source>
</evidence>
<dbReference type="InterPro" id="IPR039903">
    <property type="entry name" value="Zswim2"/>
</dbReference>
<dbReference type="GO" id="GO:0061630">
    <property type="term" value="F:ubiquitin protein ligase activity"/>
    <property type="evidence" value="ECO:0007669"/>
    <property type="project" value="InterPro"/>
</dbReference>
<dbReference type="PANTHER" id="PTHR21540:SF0">
    <property type="entry name" value="PHD FAMILY PROTEIN"/>
    <property type="match status" value="1"/>
</dbReference>
<feature type="domain" description="SWIM-type" evidence="4">
    <location>
        <begin position="141"/>
        <end position="173"/>
    </location>
</feature>
<keyword evidence="1" id="KW-0862">Zinc</keyword>
<dbReference type="CDD" id="cd16494">
    <property type="entry name" value="RING-CH-C4HC3_ZSWM2"/>
    <property type="match status" value="1"/>
</dbReference>
<dbReference type="InterPro" id="IPR001841">
    <property type="entry name" value="Znf_RING"/>
</dbReference>
<organism evidence="5">
    <name type="scientific">Chlamydomonas leiostraca</name>
    <dbReference type="NCBI Taxonomy" id="1034604"/>
    <lineage>
        <taxon>Eukaryota</taxon>
        <taxon>Viridiplantae</taxon>
        <taxon>Chlorophyta</taxon>
        <taxon>core chlorophytes</taxon>
        <taxon>Chlorophyceae</taxon>
        <taxon>CS clade</taxon>
        <taxon>Chlamydomonadales</taxon>
        <taxon>Chlamydomonadaceae</taxon>
        <taxon>Chlamydomonas</taxon>
    </lineage>
</organism>
<dbReference type="EMBL" id="HBFB01020519">
    <property type="protein sequence ID" value="CAD8683969.1"/>
    <property type="molecule type" value="Transcribed_RNA"/>
</dbReference>
<evidence type="ECO:0000313" key="5">
    <source>
        <dbReference type="EMBL" id="CAD8683969.1"/>
    </source>
</evidence>
<dbReference type="PANTHER" id="PTHR21540">
    <property type="entry name" value="RING FINGER AND SWIM DOMAIN-CONTAINING PROTEIN 2"/>
    <property type="match status" value="1"/>
</dbReference>
<dbReference type="InterPro" id="IPR007527">
    <property type="entry name" value="Znf_SWIM"/>
</dbReference>
<accession>A0A7S0WTZ8</accession>